<keyword evidence="2" id="KW-1185">Reference proteome</keyword>
<organism evidence="1 2">
    <name type="scientific">Pseudoduganella buxea</name>
    <dbReference type="NCBI Taxonomy" id="1949069"/>
    <lineage>
        <taxon>Bacteria</taxon>
        <taxon>Pseudomonadati</taxon>
        <taxon>Pseudomonadota</taxon>
        <taxon>Betaproteobacteria</taxon>
        <taxon>Burkholderiales</taxon>
        <taxon>Oxalobacteraceae</taxon>
        <taxon>Telluria group</taxon>
        <taxon>Pseudoduganella</taxon>
    </lineage>
</organism>
<protein>
    <submittedName>
        <fullName evidence="1">Uncharacterized protein</fullName>
    </submittedName>
</protein>
<name>A0ABQ1KE48_9BURK</name>
<sequence length="44" mass="4869">MNTTTYAPVSPSPLRAWLKAVGAEFRNAMELLGRPYVNGQLPSY</sequence>
<evidence type="ECO:0000313" key="1">
    <source>
        <dbReference type="EMBL" id="GGB96155.1"/>
    </source>
</evidence>
<dbReference type="Proteomes" id="UP000622638">
    <property type="component" value="Unassembled WGS sequence"/>
</dbReference>
<proteinExistence type="predicted"/>
<dbReference type="RefSeq" id="WP_260098586.1">
    <property type="nucleotide sequence ID" value="NZ_BMKG01000006.1"/>
</dbReference>
<dbReference type="EMBL" id="BMKG01000006">
    <property type="protein sequence ID" value="GGB96155.1"/>
    <property type="molecule type" value="Genomic_DNA"/>
</dbReference>
<reference evidence="2" key="1">
    <citation type="journal article" date="2019" name="Int. J. Syst. Evol. Microbiol.">
        <title>The Global Catalogue of Microorganisms (GCM) 10K type strain sequencing project: providing services to taxonomists for standard genome sequencing and annotation.</title>
        <authorList>
            <consortium name="The Broad Institute Genomics Platform"/>
            <consortium name="The Broad Institute Genome Sequencing Center for Infectious Disease"/>
            <person name="Wu L."/>
            <person name="Ma J."/>
        </authorList>
    </citation>
    <scope>NUCLEOTIDE SEQUENCE [LARGE SCALE GENOMIC DNA]</scope>
    <source>
        <strain evidence="2">CGMCC 1.15931</strain>
    </source>
</reference>
<accession>A0ABQ1KE48</accession>
<comment type="caution">
    <text evidence="1">The sequence shown here is derived from an EMBL/GenBank/DDBJ whole genome shotgun (WGS) entry which is preliminary data.</text>
</comment>
<gene>
    <name evidence="1" type="ORF">GCM10011572_17670</name>
</gene>
<evidence type="ECO:0000313" key="2">
    <source>
        <dbReference type="Proteomes" id="UP000622638"/>
    </source>
</evidence>